<dbReference type="GO" id="GO:0000049">
    <property type="term" value="F:tRNA binding"/>
    <property type="evidence" value="ECO:0007669"/>
    <property type="project" value="UniProtKB-UniRule"/>
</dbReference>
<evidence type="ECO:0000259" key="6">
    <source>
        <dbReference type="Pfam" id="PF05670"/>
    </source>
</evidence>
<dbReference type="AlphaFoldDB" id="F5L6D3"/>
<reference evidence="8" key="3">
    <citation type="submission" date="2021-08" db="EMBL/GenBank/DDBJ databases">
        <authorList>
            <person name="de Jong S."/>
            <person name="van den Broek M."/>
            <person name="Merkel A."/>
            <person name="de la Torre Cortes P."/>
            <person name="Kalamorz F."/>
            <person name="Cook G."/>
            <person name="van Loosdrecht M."/>
            <person name="McMillan D."/>
        </authorList>
    </citation>
    <scope>NUCLEOTIDE SEQUENCE</scope>
    <source>
        <strain evidence="8">TA2.A1</strain>
    </source>
</reference>
<dbReference type="EMBL" id="CP082237">
    <property type="protein sequence ID" value="QZT32792.1"/>
    <property type="molecule type" value="Genomic_DNA"/>
</dbReference>
<dbReference type="EMBL" id="AFCE01000125">
    <property type="protein sequence ID" value="EGL83086.1"/>
    <property type="molecule type" value="Genomic_DNA"/>
</dbReference>
<dbReference type="Pfam" id="PF05670">
    <property type="entry name" value="NFACT-R_1"/>
    <property type="match status" value="1"/>
</dbReference>
<reference evidence="8 10" key="2">
    <citation type="journal article" date="2020" name="Extremophiles">
        <title>Genomic analysis of Caldalkalibacillus thermarum TA2.A1 reveals aerobic alkaliphilic metabolism and evolutionary hallmarks linking alkaliphilic bacteria and plant life.</title>
        <authorList>
            <person name="de Jong S.I."/>
            <person name="van den Broek M.A."/>
            <person name="Merkel A.Y."/>
            <person name="de la Torre Cortes P."/>
            <person name="Kalamorz F."/>
            <person name="Cook G.M."/>
            <person name="van Loosdrecht M.C.M."/>
            <person name="McMillan D.G.G."/>
        </authorList>
    </citation>
    <scope>NUCLEOTIDE SEQUENCE [LARGE SCALE GENOMIC DNA]</scope>
    <source>
        <strain evidence="8 10">TA2.A1</strain>
    </source>
</reference>
<evidence type="ECO:0000256" key="1">
    <source>
        <dbReference type="ARBA" id="ARBA00022555"/>
    </source>
</evidence>
<sequence>MALDGMMIHALLEELKILESGRITKIYQPFERDIVLHIRAQGKNHRLLVSANPTYPRLHFTDEQVPNPEQAPMFCMVLRKYLEGGIIQRLHQPAAERIVWIDVRSKTEIGDFMVKRLVIEIMGRHSNIILIDPETEKIIDSIHHVPSSVNQYRVVLPGRPYVSPPDQGKLNPFEITKEMFLRKLDFNQGKLDQQIVRHFKGISPLLAKEIVHQAGLPRQDQVWDSFSRLIGKIKAKDYEPAIMETDQKSLFYLFPLAHVDAKPTRYSTLSQMLDTYFTEKVRTDRLKQTANDLIKRLTAEINKNKKKLTKLEQTLKESEQADTYRLYGELLTAYMHQIKRGATEAKVVNYYDEQGGTVTIPLEPELEPSENAQRYFKKYNKAKVAKERATEQLNKTKEEIVYLETLLHQLEQASWSDIEEIREELTEEGYLRERGKRRKKQKQTQPKPATFYSSEGIPVLVGRNNKQNDYLTMRLASPHDTWLHTKDIPGSHVVIRSQNYGETTLREAAVLAAYFSKARESSQVPVDYTLVKYVRKPKGAKPGFVIYEQHKTLFVTPDKEIVAKLMTNASPDA</sequence>
<evidence type="ECO:0000313" key="9">
    <source>
        <dbReference type="Proteomes" id="UP000010716"/>
    </source>
</evidence>
<evidence type="ECO:0000256" key="5">
    <source>
        <dbReference type="HAMAP-Rule" id="MF_00844"/>
    </source>
</evidence>
<evidence type="ECO:0000313" key="10">
    <source>
        <dbReference type="Proteomes" id="UP000825179"/>
    </source>
</evidence>
<gene>
    <name evidence="5" type="primary">rqcH</name>
    <name evidence="7" type="ORF">CathTA2_1345</name>
    <name evidence="8" type="ORF">HUR95_10420</name>
</gene>
<feature type="coiled-coil region" evidence="5">
    <location>
        <begin position="287"/>
        <end position="321"/>
    </location>
</feature>
<organism evidence="7 9">
    <name type="scientific">Caldalkalibacillus thermarum (strain TA2.A1)</name>
    <dbReference type="NCBI Taxonomy" id="986075"/>
    <lineage>
        <taxon>Bacteria</taxon>
        <taxon>Bacillati</taxon>
        <taxon>Bacillota</taxon>
        <taxon>Bacilli</taxon>
        <taxon>Bacillales</taxon>
        <taxon>Bacillaceae</taxon>
        <taxon>Caldalkalibacillus</taxon>
    </lineage>
</organism>
<dbReference type="PANTHER" id="PTHR15239:SF6">
    <property type="entry name" value="RIBOSOME QUALITY CONTROL COMPLEX SUBUNIT NEMF"/>
    <property type="match status" value="1"/>
</dbReference>
<dbReference type="FunFam" id="2.30.310.10:FF:000004">
    <property type="entry name" value="Fibronectin-binding protein A"/>
    <property type="match status" value="1"/>
</dbReference>
<keyword evidence="5" id="KW-0175">Coiled coil</keyword>
<dbReference type="InterPro" id="IPR043682">
    <property type="entry name" value="RqcH_bacterial"/>
</dbReference>
<dbReference type="InterPro" id="IPR008532">
    <property type="entry name" value="NFACT_RNA-bd"/>
</dbReference>
<comment type="similarity">
    <text evidence="5">Belongs to the NEMF family.</text>
</comment>
<dbReference type="Gene3D" id="3.40.970.40">
    <property type="entry name" value="fibrinogen binding protein from staphylococcus aureus domain like"/>
    <property type="match status" value="1"/>
</dbReference>
<comment type="subunit">
    <text evidence="5">Associates with stalled 50S ribosomal subunits. Binds to RqcP.</text>
</comment>
<dbReference type="GO" id="GO:0072344">
    <property type="term" value="P:rescue of stalled ribosome"/>
    <property type="evidence" value="ECO:0007669"/>
    <property type="project" value="UniProtKB-UniRule"/>
</dbReference>
<protein>
    <recommendedName>
        <fullName evidence="5">Rqc2 homolog RqcH</fullName>
        <shortName evidence="5">RqcH</shortName>
    </recommendedName>
</protein>
<dbReference type="Pfam" id="PF05833">
    <property type="entry name" value="NFACT_N"/>
    <property type="match status" value="1"/>
</dbReference>
<dbReference type="OrthoDB" id="9766163at2"/>
<keyword evidence="3 5" id="KW-0694">RNA-binding</keyword>
<dbReference type="PANTHER" id="PTHR15239">
    <property type="entry name" value="NUCLEAR EXPORT MEDIATOR FACTOR NEMF"/>
    <property type="match status" value="1"/>
</dbReference>
<dbReference type="GO" id="GO:0043023">
    <property type="term" value="F:ribosomal large subunit binding"/>
    <property type="evidence" value="ECO:0007669"/>
    <property type="project" value="UniProtKB-UniRule"/>
</dbReference>
<evidence type="ECO:0000256" key="4">
    <source>
        <dbReference type="ARBA" id="ARBA00022917"/>
    </source>
</evidence>
<dbReference type="Gene3D" id="1.10.8.50">
    <property type="match status" value="1"/>
</dbReference>
<dbReference type="RefSeq" id="WP_007504293.1">
    <property type="nucleotide sequence ID" value="NZ_AFCE01000125.1"/>
</dbReference>
<name>F5L6D3_CALTT</name>
<keyword evidence="2 5" id="KW-0699">rRNA-binding</keyword>
<reference evidence="7 9" key="1">
    <citation type="journal article" date="2011" name="J. Bacteriol.">
        <title>Draft genome sequence of the thermoalkaliphilic Caldalkalibacillus thermarum strain TA2.A1.</title>
        <authorList>
            <person name="Kalamorz F."/>
            <person name="Keis S."/>
            <person name="McMillan D.G."/>
            <person name="Olsson K."/>
            <person name="Stanton J.A."/>
            <person name="Stockwell P."/>
            <person name="Black M.A."/>
            <person name="Klingeman D.M."/>
            <person name="Land M.L."/>
            <person name="Han C.S."/>
            <person name="Martin S.L."/>
            <person name="Becher S.A."/>
            <person name="Peddie C.J."/>
            <person name="Morgan H.W."/>
            <person name="Matthies D."/>
            <person name="Preiss L."/>
            <person name="Meier T."/>
            <person name="Brown S.D."/>
            <person name="Cook G.M."/>
        </authorList>
    </citation>
    <scope>NUCLEOTIDE SEQUENCE [LARGE SCALE GENOMIC DNA]</scope>
    <source>
        <strain evidence="7 9">TA2.A1</strain>
    </source>
</reference>
<evidence type="ECO:0000313" key="8">
    <source>
        <dbReference type="EMBL" id="QZT32792.1"/>
    </source>
</evidence>
<dbReference type="GO" id="GO:0019843">
    <property type="term" value="F:rRNA binding"/>
    <property type="evidence" value="ECO:0007669"/>
    <property type="project" value="UniProtKB-UniRule"/>
</dbReference>
<accession>F5L6D3</accession>
<dbReference type="HAMAP" id="MF_00844_B">
    <property type="entry name" value="RqcH_B"/>
    <property type="match status" value="1"/>
</dbReference>
<evidence type="ECO:0000313" key="7">
    <source>
        <dbReference type="EMBL" id="EGL83086.1"/>
    </source>
</evidence>
<dbReference type="Gene3D" id="2.30.310.10">
    <property type="entry name" value="ibrinogen binding protein from staphylococcus aureus domain"/>
    <property type="match status" value="1"/>
</dbReference>
<dbReference type="Proteomes" id="UP000010716">
    <property type="component" value="Unassembled WGS sequence"/>
</dbReference>
<keyword evidence="10" id="KW-1185">Reference proteome</keyword>
<keyword evidence="1 5" id="KW-0820">tRNA-binding</keyword>
<dbReference type="InterPro" id="IPR051608">
    <property type="entry name" value="RQC_Subunit_NEMF"/>
</dbReference>
<feature type="domain" description="NFACT RNA-binding" evidence="6">
    <location>
        <begin position="448"/>
        <end position="539"/>
    </location>
</feature>
<feature type="coiled-coil region" evidence="5">
    <location>
        <begin position="379"/>
        <end position="413"/>
    </location>
</feature>
<evidence type="ECO:0000256" key="3">
    <source>
        <dbReference type="ARBA" id="ARBA00022884"/>
    </source>
</evidence>
<proteinExistence type="inferred from homology"/>
<dbReference type="eggNOG" id="COG1293">
    <property type="taxonomic scope" value="Bacteria"/>
</dbReference>
<comment type="function">
    <text evidence="5">Key component of the ribosome quality control system (RQC), a ribosome-associated complex that mediates the extraction of incompletely synthesized nascent chains from stalled ribosomes and their subsequent degradation. RqcH recruits Ala-charged tRNA, and with RqcP directs the elongation of stalled nascent chains on 50S ribosomal subunits, leading to non-templated C-terminal alanine extensions (Ala tail). The Ala tail promotes nascent chain degradation. May add between 1 and at least 8 Ala residues. Binds to stalled 50S ribosomal subunits.</text>
</comment>
<dbReference type="KEGG" id="cthu:HUR95_10420"/>
<dbReference type="Proteomes" id="UP000825179">
    <property type="component" value="Chromosome"/>
</dbReference>
<dbReference type="GO" id="GO:1990112">
    <property type="term" value="C:RQC complex"/>
    <property type="evidence" value="ECO:0007669"/>
    <property type="project" value="TreeGrafter"/>
</dbReference>
<evidence type="ECO:0000256" key="2">
    <source>
        <dbReference type="ARBA" id="ARBA00022730"/>
    </source>
</evidence>
<keyword evidence="4 5" id="KW-0648">Protein biosynthesis</keyword>